<dbReference type="Proteomes" id="UP000327179">
    <property type="component" value="Chromosome"/>
</dbReference>
<dbReference type="NCBIfam" id="TIGR00506">
    <property type="entry name" value="ribB"/>
    <property type="match status" value="1"/>
</dbReference>
<organism evidence="12 13">
    <name type="scientific">Metapseudomonas lalkuanensis</name>
    <dbReference type="NCBI Taxonomy" id="2604832"/>
    <lineage>
        <taxon>Bacteria</taxon>
        <taxon>Pseudomonadati</taxon>
        <taxon>Pseudomonadota</taxon>
        <taxon>Gammaproteobacteria</taxon>
        <taxon>Pseudomonadales</taxon>
        <taxon>Pseudomonadaceae</taxon>
        <taxon>Metapseudomonas</taxon>
    </lineage>
</organism>
<dbReference type="HAMAP" id="MF_00180">
    <property type="entry name" value="RibB"/>
    <property type="match status" value="1"/>
</dbReference>
<dbReference type="Gene3D" id="3.90.870.10">
    <property type="entry name" value="DHBP synthase"/>
    <property type="match status" value="1"/>
</dbReference>
<feature type="binding site" evidence="10">
    <location>
        <position position="35"/>
    </location>
    <ligand>
        <name>Mg(2+)</name>
        <dbReference type="ChEBI" id="CHEBI:18420"/>
        <label>2</label>
    </ligand>
</feature>
<proteinExistence type="inferred from homology"/>
<dbReference type="RefSeq" id="WP_151135760.1">
    <property type="nucleotide sequence ID" value="NZ_CP043311.1"/>
</dbReference>
<dbReference type="GO" id="GO:0008686">
    <property type="term" value="F:3,4-dihydroxy-2-butanone-4-phosphate synthase activity"/>
    <property type="evidence" value="ECO:0007669"/>
    <property type="project" value="UniProtKB-UniRule"/>
</dbReference>
<comment type="function">
    <text evidence="1 10 11">Catalyzes the conversion of D-ribulose 5-phosphate to formate and 3,4-dihydroxy-2-butanone 4-phosphate.</text>
</comment>
<comment type="similarity">
    <text evidence="10 11">Belongs to the DHBP synthase family.</text>
</comment>
<evidence type="ECO:0000256" key="4">
    <source>
        <dbReference type="ARBA" id="ARBA00018836"/>
    </source>
</evidence>
<feature type="binding site" evidence="10">
    <location>
        <begin position="147"/>
        <end position="151"/>
    </location>
    <ligand>
        <name>D-ribulose 5-phosphate</name>
        <dbReference type="ChEBI" id="CHEBI:58121"/>
    </ligand>
</feature>
<feature type="binding site" evidence="10">
    <location>
        <position position="35"/>
    </location>
    <ligand>
        <name>Mg(2+)</name>
        <dbReference type="ChEBI" id="CHEBI:18420"/>
        <label>1</label>
    </ligand>
</feature>
<comment type="pathway">
    <text evidence="2 10 11">Cofactor biosynthesis; riboflavin biosynthesis; 2-hydroxy-3-oxobutyl phosphate from D-ribulose 5-phosphate: step 1/1.</text>
</comment>
<evidence type="ECO:0000256" key="10">
    <source>
        <dbReference type="HAMAP-Rule" id="MF_00180"/>
    </source>
</evidence>
<keyword evidence="6 10" id="KW-0479">Metal-binding</keyword>
<comment type="catalytic activity">
    <reaction evidence="10 11">
        <text>D-ribulose 5-phosphate = (2S)-2-hydroxy-3-oxobutyl phosphate + formate + H(+)</text>
        <dbReference type="Rhea" id="RHEA:18457"/>
        <dbReference type="ChEBI" id="CHEBI:15378"/>
        <dbReference type="ChEBI" id="CHEBI:15740"/>
        <dbReference type="ChEBI" id="CHEBI:58121"/>
        <dbReference type="ChEBI" id="CHEBI:58830"/>
        <dbReference type="EC" id="4.1.99.12"/>
    </reaction>
</comment>
<evidence type="ECO:0000256" key="1">
    <source>
        <dbReference type="ARBA" id="ARBA00002284"/>
    </source>
</evidence>
<dbReference type="GO" id="GO:0009231">
    <property type="term" value="P:riboflavin biosynthetic process"/>
    <property type="evidence" value="ECO:0007669"/>
    <property type="project" value="UniProtKB-UniRule"/>
</dbReference>
<dbReference type="UniPathway" id="UPA00275">
    <property type="reaction ID" value="UER00399"/>
</dbReference>
<dbReference type="InterPro" id="IPR000422">
    <property type="entry name" value="DHBP_synthase_RibB"/>
</dbReference>
<accession>A0A5J6QRU2</accession>
<keyword evidence="7 10" id="KW-0460">Magnesium</keyword>
<evidence type="ECO:0000256" key="9">
    <source>
        <dbReference type="ARBA" id="ARBA00023239"/>
    </source>
</evidence>
<protein>
    <recommendedName>
        <fullName evidence="4 10">3,4-dihydroxy-2-butanone 4-phosphate synthase</fullName>
        <shortName evidence="10 11">DHBP synthase</shortName>
        <ecNumber evidence="3 10">4.1.99.12</ecNumber>
    </recommendedName>
</protein>
<feature type="site" description="Essential for catalytic activity" evidence="10">
    <location>
        <position position="133"/>
    </location>
</feature>
<dbReference type="PANTHER" id="PTHR21327:SF38">
    <property type="entry name" value="3,4-DIHYDROXY-2-BUTANONE 4-PHOSPHATE SYNTHASE"/>
    <property type="match status" value="1"/>
</dbReference>
<evidence type="ECO:0000313" key="13">
    <source>
        <dbReference type="Proteomes" id="UP000327179"/>
    </source>
</evidence>
<evidence type="ECO:0000256" key="6">
    <source>
        <dbReference type="ARBA" id="ARBA00022723"/>
    </source>
</evidence>
<feature type="binding site" evidence="10">
    <location>
        <position position="150"/>
    </location>
    <ligand>
        <name>Mg(2+)</name>
        <dbReference type="ChEBI" id="CHEBI:18420"/>
        <label>2</label>
    </ligand>
</feature>
<dbReference type="GO" id="GO:0030145">
    <property type="term" value="F:manganese ion binding"/>
    <property type="evidence" value="ECO:0007669"/>
    <property type="project" value="UniProtKB-UniRule"/>
</dbReference>
<keyword evidence="13" id="KW-1185">Reference proteome</keyword>
<keyword evidence="9 10" id="KW-0456">Lyase</keyword>
<feature type="binding site" evidence="10">
    <location>
        <begin position="34"/>
        <end position="35"/>
    </location>
    <ligand>
        <name>D-ribulose 5-phosphate</name>
        <dbReference type="ChEBI" id="CHEBI:58121"/>
    </ligand>
</feature>
<dbReference type="EMBL" id="CP043311">
    <property type="protein sequence ID" value="QEY64275.1"/>
    <property type="molecule type" value="Genomic_DNA"/>
</dbReference>
<dbReference type="Pfam" id="PF00926">
    <property type="entry name" value="DHBP_synthase"/>
    <property type="match status" value="1"/>
</dbReference>
<evidence type="ECO:0000313" key="12">
    <source>
        <dbReference type="EMBL" id="QEY64275.1"/>
    </source>
</evidence>
<dbReference type="GO" id="GO:0000287">
    <property type="term" value="F:magnesium ion binding"/>
    <property type="evidence" value="ECO:0007669"/>
    <property type="project" value="UniProtKB-UniRule"/>
</dbReference>
<sequence length="218" mass="23739">MNHHNNFNDFPRLAAAIAAYRCGKPVLLMDDDDREDECDIVAAAENLSVETMTMMIRDGSGIVCLCLDEQTVEMLRLKPMVPVNKSRHSTAFTVTIEAAEGVSTGVSSADRVTTIQAALNSTPDIVRIVSPGHVFPLCARDGGVLVRRGHTEGAVDIAILAGQRPAAVICELMNPDGTMAKGEQIREYAKRYDLPILTIDEIARYRSLKEESLLEAIA</sequence>
<keyword evidence="5 10" id="KW-0686">Riboflavin biosynthesis</keyword>
<dbReference type="PANTHER" id="PTHR21327">
    <property type="entry name" value="GTP CYCLOHYDROLASE II-RELATED"/>
    <property type="match status" value="1"/>
</dbReference>
<evidence type="ECO:0000256" key="2">
    <source>
        <dbReference type="ARBA" id="ARBA00004904"/>
    </source>
</evidence>
<feature type="site" description="Essential for catalytic activity" evidence="10">
    <location>
        <position position="171"/>
    </location>
</feature>
<feature type="binding site" evidence="10">
    <location>
        <position position="39"/>
    </location>
    <ligand>
        <name>D-ribulose 5-phosphate</name>
        <dbReference type="ChEBI" id="CHEBI:58121"/>
    </ligand>
</feature>
<reference evidence="12 13" key="1">
    <citation type="submission" date="2019-08" db="EMBL/GenBank/DDBJ databases">
        <title>Whole-genome Sequencing of e-waste polymer degrading bacterium Pseudomonas sp. strain PE08.</title>
        <authorList>
            <person name="Kirdat K."/>
            <person name="Debbarma P."/>
            <person name="Narawade N."/>
            <person name="Suyal D."/>
            <person name="Thorat V."/>
            <person name="Shouche Y."/>
            <person name="Goel R."/>
            <person name="Yadav A."/>
        </authorList>
    </citation>
    <scope>NUCLEOTIDE SEQUENCE [LARGE SCALE GENOMIC DNA]</scope>
    <source>
        <strain evidence="12 13">PE08</strain>
    </source>
</reference>
<evidence type="ECO:0000256" key="11">
    <source>
        <dbReference type="RuleBase" id="RU003843"/>
    </source>
</evidence>
<dbReference type="EC" id="4.1.99.12" evidence="3 10"/>
<keyword evidence="8 10" id="KW-0464">Manganese</keyword>
<name>A0A5J6QRU2_9GAMM</name>
<gene>
    <name evidence="10 12" type="primary">ribB</name>
    <name evidence="12" type="ORF">FXN65_20260</name>
</gene>
<evidence type="ECO:0000256" key="7">
    <source>
        <dbReference type="ARBA" id="ARBA00022842"/>
    </source>
</evidence>
<comment type="cofactor">
    <cofactor evidence="10 11">
        <name>Mg(2+)</name>
        <dbReference type="ChEBI" id="CHEBI:18420"/>
    </cofactor>
    <cofactor evidence="10 11">
        <name>Mn(2+)</name>
        <dbReference type="ChEBI" id="CHEBI:29035"/>
    </cofactor>
    <text evidence="10 11">Binds 2 divalent metal cations per subunit. Magnesium or manganese.</text>
</comment>
<evidence type="ECO:0000256" key="8">
    <source>
        <dbReference type="ARBA" id="ARBA00023211"/>
    </source>
</evidence>
<comment type="subunit">
    <text evidence="10 11">Homodimer.</text>
</comment>
<dbReference type="AlphaFoldDB" id="A0A5J6QRU2"/>
<dbReference type="SUPFAM" id="SSF55821">
    <property type="entry name" value="YrdC/RibB"/>
    <property type="match status" value="1"/>
</dbReference>
<dbReference type="InterPro" id="IPR017945">
    <property type="entry name" value="DHBP_synth_RibB-like_a/b_dom"/>
</dbReference>
<dbReference type="GO" id="GO:0005829">
    <property type="term" value="C:cytosol"/>
    <property type="evidence" value="ECO:0007669"/>
    <property type="project" value="TreeGrafter"/>
</dbReference>
<dbReference type="KEGG" id="plal:FXN65_20260"/>
<evidence type="ECO:0000256" key="5">
    <source>
        <dbReference type="ARBA" id="ARBA00022619"/>
    </source>
</evidence>
<evidence type="ECO:0000256" key="3">
    <source>
        <dbReference type="ARBA" id="ARBA00012153"/>
    </source>
</evidence>